<dbReference type="InterPro" id="IPR045865">
    <property type="entry name" value="ACT-like_dom_sf"/>
</dbReference>
<evidence type="ECO:0000256" key="6">
    <source>
        <dbReference type="ARBA" id="ARBA00022723"/>
    </source>
</evidence>
<dbReference type="UniPathway" id="UPA00135">
    <property type="reaction ID" value="UER00198"/>
</dbReference>
<dbReference type="SFLD" id="SFLDG01136">
    <property type="entry name" value="C1.6:_Phosphoserine_Phosphatas"/>
    <property type="match status" value="1"/>
</dbReference>
<keyword evidence="7" id="KW-0378">Hydrolase</keyword>
<gene>
    <name evidence="12" type="ORF">UFOPK2786_00019</name>
</gene>
<dbReference type="InterPro" id="IPR036412">
    <property type="entry name" value="HAD-like_sf"/>
</dbReference>
<dbReference type="Gene3D" id="3.40.50.1000">
    <property type="entry name" value="HAD superfamily/HAD-like"/>
    <property type="match status" value="1"/>
</dbReference>
<name>A0A6J6S016_9ZZZZ</name>
<dbReference type="EMBL" id="CAEZYW010000002">
    <property type="protein sequence ID" value="CAB4728234.1"/>
    <property type="molecule type" value="Genomic_DNA"/>
</dbReference>
<dbReference type="GO" id="GO:0036424">
    <property type="term" value="F:L-phosphoserine phosphatase activity"/>
    <property type="evidence" value="ECO:0007669"/>
    <property type="project" value="InterPro"/>
</dbReference>
<dbReference type="GO" id="GO:0006564">
    <property type="term" value="P:L-serine biosynthetic process"/>
    <property type="evidence" value="ECO:0007669"/>
    <property type="project" value="UniProtKB-KW"/>
</dbReference>
<keyword evidence="8" id="KW-0460">Magnesium</keyword>
<dbReference type="SFLD" id="SFLDS00003">
    <property type="entry name" value="Haloacid_Dehalogenase"/>
    <property type="match status" value="1"/>
</dbReference>
<dbReference type="GO" id="GO:0000287">
    <property type="term" value="F:magnesium ion binding"/>
    <property type="evidence" value="ECO:0007669"/>
    <property type="project" value="TreeGrafter"/>
</dbReference>
<evidence type="ECO:0000256" key="9">
    <source>
        <dbReference type="ARBA" id="ARBA00023299"/>
    </source>
</evidence>
<evidence type="ECO:0000256" key="5">
    <source>
        <dbReference type="ARBA" id="ARBA00022605"/>
    </source>
</evidence>
<dbReference type="InterPro" id="IPR049148">
    <property type="entry name" value="PSP_ACT"/>
</dbReference>
<keyword evidence="5" id="KW-0028">Amino-acid biosynthesis</keyword>
<dbReference type="AlphaFoldDB" id="A0A6J6S016"/>
<dbReference type="NCBIfam" id="TIGR01488">
    <property type="entry name" value="HAD-SF-IB"/>
    <property type="match status" value="1"/>
</dbReference>
<keyword evidence="6" id="KW-0479">Metal-binding</keyword>
<dbReference type="Pfam" id="PF12710">
    <property type="entry name" value="HAD"/>
    <property type="match status" value="1"/>
</dbReference>
<reference evidence="12" key="1">
    <citation type="submission" date="2020-05" db="EMBL/GenBank/DDBJ databases">
        <authorList>
            <person name="Chiriac C."/>
            <person name="Salcher M."/>
            <person name="Ghai R."/>
            <person name="Kavagutti S V."/>
        </authorList>
    </citation>
    <scope>NUCLEOTIDE SEQUENCE</scope>
</reference>
<dbReference type="Pfam" id="PF21086">
    <property type="entry name" value="ACT_PSP_2"/>
    <property type="match status" value="1"/>
</dbReference>
<dbReference type="SFLD" id="SFLDF00029">
    <property type="entry name" value="phosphoserine_phosphatase"/>
    <property type="match status" value="1"/>
</dbReference>
<feature type="domain" description="ACT" evidence="11">
    <location>
        <begin position="7"/>
        <end position="96"/>
    </location>
</feature>
<evidence type="ECO:0000313" key="12">
    <source>
        <dbReference type="EMBL" id="CAB4728234.1"/>
    </source>
</evidence>
<protein>
    <recommendedName>
        <fullName evidence="4">phosphoserine phosphatase</fullName>
        <ecNumber evidence="4">3.1.3.3</ecNumber>
    </recommendedName>
    <alternativeName>
        <fullName evidence="10">O-phosphoserine phosphohydrolase</fullName>
    </alternativeName>
</protein>
<accession>A0A6J6S016</accession>
<dbReference type="Gene3D" id="3.30.70.260">
    <property type="match status" value="2"/>
</dbReference>
<dbReference type="SUPFAM" id="SSF56784">
    <property type="entry name" value="HAD-like"/>
    <property type="match status" value="1"/>
</dbReference>
<dbReference type="PANTHER" id="PTHR43344:SF2">
    <property type="entry name" value="PHOSPHOSERINE PHOSPHATASE"/>
    <property type="match status" value="1"/>
</dbReference>
<proteinExistence type="inferred from homology"/>
<evidence type="ECO:0000256" key="7">
    <source>
        <dbReference type="ARBA" id="ARBA00022801"/>
    </source>
</evidence>
<comment type="cofactor">
    <cofactor evidence="1">
        <name>Mg(2+)</name>
        <dbReference type="ChEBI" id="CHEBI:18420"/>
    </cofactor>
</comment>
<evidence type="ECO:0000256" key="8">
    <source>
        <dbReference type="ARBA" id="ARBA00022842"/>
    </source>
</evidence>
<dbReference type="EC" id="3.1.3.3" evidence="4"/>
<evidence type="ECO:0000256" key="10">
    <source>
        <dbReference type="ARBA" id="ARBA00031693"/>
    </source>
</evidence>
<dbReference type="SFLD" id="SFLDG01137">
    <property type="entry name" value="C1.6.1:_Phosphoserine_Phosphat"/>
    <property type="match status" value="1"/>
</dbReference>
<dbReference type="Pfam" id="PF13740">
    <property type="entry name" value="ACT_6"/>
    <property type="match status" value="1"/>
</dbReference>
<dbReference type="InterPro" id="IPR002912">
    <property type="entry name" value="ACT_dom"/>
</dbReference>
<dbReference type="InterPro" id="IPR023214">
    <property type="entry name" value="HAD_sf"/>
</dbReference>
<sequence length="419" mass="44373">MSHQTLLLTLSGLDRPGVTRQLFTALDHYPVTVEDVEQLVVRGRLVLSVLLALESQHPAQSNEPRAEPSADDPVLAELRRAIRLVAAELDMEVAIVVGAREDSAHRRDRIHVTVLGSPLRPSAIAQVAEVIAGRGGNIDRIRRIASYPVTAVVFESSGADVYELRHALTASVGQIGADIAVQAAGLDRRGQHLVVMDVDSTVIQDEVIDLLALEAGVVDEVSAITERAMAGQLDFTASLRERVALLEGLPVSALDTVLSRITLTPGARTLCRTLNNLGYRVCLVSGGFIEVVGPLAAELGVDDVRANALEVSDGVLTGHLVGEIIDRAGKKRALESFAAEYSIPMRRTIAIGDGANDIDMLEAAGLGVAFNGKAAARAAADASVSVPYLDSVLYLLGITREEIEDADALTGFSTPSPPV</sequence>
<comment type="pathway">
    <text evidence="2">Amino-acid biosynthesis; L-serine biosynthesis; L-serine from 3-phospho-D-glycerate: step 3/3.</text>
</comment>
<dbReference type="PROSITE" id="PS51671">
    <property type="entry name" value="ACT"/>
    <property type="match status" value="1"/>
</dbReference>
<evidence type="ECO:0000256" key="1">
    <source>
        <dbReference type="ARBA" id="ARBA00001946"/>
    </source>
</evidence>
<dbReference type="InterPro" id="IPR004469">
    <property type="entry name" value="PSP"/>
</dbReference>
<evidence type="ECO:0000256" key="4">
    <source>
        <dbReference type="ARBA" id="ARBA00012640"/>
    </source>
</evidence>
<evidence type="ECO:0000259" key="11">
    <source>
        <dbReference type="PROSITE" id="PS51671"/>
    </source>
</evidence>
<dbReference type="CDD" id="cd07500">
    <property type="entry name" value="HAD_PSP"/>
    <property type="match status" value="1"/>
</dbReference>
<evidence type="ECO:0000256" key="2">
    <source>
        <dbReference type="ARBA" id="ARBA00005135"/>
    </source>
</evidence>
<dbReference type="InterPro" id="IPR050582">
    <property type="entry name" value="HAD-like_SerB"/>
</dbReference>
<evidence type="ECO:0000256" key="3">
    <source>
        <dbReference type="ARBA" id="ARBA00009184"/>
    </source>
</evidence>
<organism evidence="12">
    <name type="scientific">freshwater metagenome</name>
    <dbReference type="NCBI Taxonomy" id="449393"/>
    <lineage>
        <taxon>unclassified sequences</taxon>
        <taxon>metagenomes</taxon>
        <taxon>ecological metagenomes</taxon>
    </lineage>
</organism>
<dbReference type="NCBIfam" id="TIGR00338">
    <property type="entry name" value="serB"/>
    <property type="match status" value="1"/>
</dbReference>
<dbReference type="SUPFAM" id="SSF55021">
    <property type="entry name" value="ACT-like"/>
    <property type="match status" value="1"/>
</dbReference>
<keyword evidence="9" id="KW-0718">Serine biosynthesis</keyword>
<comment type="similarity">
    <text evidence="3">Belongs to the HAD-like hydrolase superfamily. SerB family.</text>
</comment>
<dbReference type="GO" id="GO:0005737">
    <property type="term" value="C:cytoplasm"/>
    <property type="evidence" value="ECO:0007669"/>
    <property type="project" value="TreeGrafter"/>
</dbReference>
<dbReference type="PANTHER" id="PTHR43344">
    <property type="entry name" value="PHOSPHOSERINE PHOSPHATASE"/>
    <property type="match status" value="1"/>
</dbReference>